<dbReference type="OrthoDB" id="266213at2157"/>
<feature type="compositionally biased region" description="Acidic residues" evidence="1">
    <location>
        <begin position="32"/>
        <end position="42"/>
    </location>
</feature>
<evidence type="ECO:0000256" key="1">
    <source>
        <dbReference type="SAM" id="MobiDB-lite"/>
    </source>
</evidence>
<name>A0A1G9QED0_9EURY</name>
<dbReference type="RefSeq" id="WP_089694318.1">
    <property type="nucleotide sequence ID" value="NZ_FNHL01000001.1"/>
</dbReference>
<dbReference type="InterPro" id="IPR055736">
    <property type="entry name" value="DUF7312"/>
</dbReference>
<feature type="domain" description="DUF7312" evidence="3">
    <location>
        <begin position="24"/>
        <end position="78"/>
    </location>
</feature>
<organism evidence="4 5">
    <name type="scientific">Halogranum gelatinilyticum</name>
    <dbReference type="NCBI Taxonomy" id="660521"/>
    <lineage>
        <taxon>Archaea</taxon>
        <taxon>Methanobacteriati</taxon>
        <taxon>Methanobacteriota</taxon>
        <taxon>Stenosarchaea group</taxon>
        <taxon>Halobacteria</taxon>
        <taxon>Halobacteriales</taxon>
        <taxon>Haloferacaceae</taxon>
    </lineage>
</organism>
<dbReference type="EMBL" id="FNHL01000001">
    <property type="protein sequence ID" value="SDM09250.1"/>
    <property type="molecule type" value="Genomic_DNA"/>
</dbReference>
<sequence>MADSPRDSPVDDASVGDDSDDQSDEWRFSVDDVGEDAADVTPDEPRELPPIEPGSPSLENALFVLLGVVGTLLVFLSV</sequence>
<accession>A0A1G9QED0</accession>
<reference evidence="5" key="1">
    <citation type="submission" date="2016-10" db="EMBL/GenBank/DDBJ databases">
        <authorList>
            <person name="Varghese N."/>
            <person name="Submissions S."/>
        </authorList>
    </citation>
    <scope>NUCLEOTIDE SEQUENCE [LARGE SCALE GENOMIC DNA]</scope>
    <source>
        <strain evidence="5">CGMCC 1.10119</strain>
    </source>
</reference>
<gene>
    <name evidence="4" type="ORF">SAMN04487949_0817</name>
</gene>
<feature type="transmembrane region" description="Helical" evidence="2">
    <location>
        <begin position="58"/>
        <end position="76"/>
    </location>
</feature>
<evidence type="ECO:0000313" key="5">
    <source>
        <dbReference type="Proteomes" id="UP000199451"/>
    </source>
</evidence>
<dbReference type="Pfam" id="PF23994">
    <property type="entry name" value="DUF7312"/>
    <property type="match status" value="1"/>
</dbReference>
<proteinExistence type="predicted"/>
<feature type="region of interest" description="Disordered" evidence="1">
    <location>
        <begin position="1"/>
        <end position="55"/>
    </location>
</feature>
<evidence type="ECO:0000259" key="3">
    <source>
        <dbReference type="Pfam" id="PF23994"/>
    </source>
</evidence>
<protein>
    <recommendedName>
        <fullName evidence="3">DUF7312 domain-containing protein</fullName>
    </recommendedName>
</protein>
<evidence type="ECO:0000313" key="4">
    <source>
        <dbReference type="EMBL" id="SDM09250.1"/>
    </source>
</evidence>
<keyword evidence="2" id="KW-0812">Transmembrane</keyword>
<keyword evidence="5" id="KW-1185">Reference proteome</keyword>
<evidence type="ECO:0000256" key="2">
    <source>
        <dbReference type="SAM" id="Phobius"/>
    </source>
</evidence>
<keyword evidence="2" id="KW-0472">Membrane</keyword>
<dbReference type="STRING" id="660521.SAMN04487949_0817"/>
<keyword evidence="2" id="KW-1133">Transmembrane helix</keyword>
<feature type="compositionally biased region" description="Acidic residues" evidence="1">
    <location>
        <begin position="14"/>
        <end position="23"/>
    </location>
</feature>
<dbReference type="Proteomes" id="UP000199451">
    <property type="component" value="Unassembled WGS sequence"/>
</dbReference>
<dbReference type="AlphaFoldDB" id="A0A1G9QED0"/>